<feature type="region of interest" description="Disordered" evidence="1">
    <location>
        <begin position="85"/>
        <end position="110"/>
    </location>
</feature>
<reference evidence="3 4" key="1">
    <citation type="journal article" date="2023" name="Int. J. Syst. Evol. Microbiol.">
        <title>Ligilactobacillus ubinensis sp. nov., a novel species isolated from the wild ferment of a durian fruit (Durio zibethinus).</title>
        <authorList>
            <person name="Heng Y.C."/>
            <person name="Menon N."/>
            <person name="Chen B."/>
            <person name="Loo B.Z.L."/>
            <person name="Wong G.W.J."/>
            <person name="Lim A.C.H."/>
            <person name="Silvaraju S."/>
            <person name="Kittelmann S."/>
        </authorList>
    </citation>
    <scope>NUCLEOTIDE SEQUENCE [LARGE SCALE GENOMIC DNA]</scope>
    <source>
        <strain evidence="3 4">WILCCON 0076</strain>
    </source>
</reference>
<feature type="transmembrane region" description="Helical" evidence="2">
    <location>
        <begin position="44"/>
        <end position="64"/>
    </location>
</feature>
<organism evidence="3 4">
    <name type="scientific">Ligilactobacillus ubinensis</name>
    <dbReference type="NCBI Taxonomy" id="2876789"/>
    <lineage>
        <taxon>Bacteria</taxon>
        <taxon>Bacillati</taxon>
        <taxon>Bacillota</taxon>
        <taxon>Bacilli</taxon>
        <taxon>Lactobacillales</taxon>
        <taxon>Lactobacillaceae</taxon>
        <taxon>Ligilactobacillus</taxon>
    </lineage>
</organism>
<dbReference type="RefSeq" id="WP_253360557.1">
    <property type="nucleotide sequence ID" value="NZ_JAIULA010000011.1"/>
</dbReference>
<keyword evidence="2" id="KW-0472">Membrane</keyword>
<keyword evidence="2" id="KW-1133">Transmembrane helix</keyword>
<keyword evidence="4" id="KW-1185">Reference proteome</keyword>
<proteinExistence type="predicted"/>
<keyword evidence="2" id="KW-0812">Transmembrane</keyword>
<protein>
    <submittedName>
        <fullName evidence="3">Uncharacterized protein</fullName>
    </submittedName>
</protein>
<dbReference type="Proteomes" id="UP001139006">
    <property type="component" value="Unassembled WGS sequence"/>
</dbReference>
<gene>
    <name evidence="3" type="ORF">LB941_06765</name>
</gene>
<comment type="caution">
    <text evidence="3">The sequence shown here is derived from an EMBL/GenBank/DDBJ whole genome shotgun (WGS) entry which is preliminary data.</text>
</comment>
<dbReference type="AlphaFoldDB" id="A0A9X2FKM5"/>
<feature type="compositionally biased region" description="Low complexity" evidence="1">
    <location>
        <begin position="85"/>
        <end position="96"/>
    </location>
</feature>
<accession>A0A9X2FKM5</accession>
<evidence type="ECO:0000313" key="4">
    <source>
        <dbReference type="Proteomes" id="UP001139006"/>
    </source>
</evidence>
<sequence length="269" mass="30753">MKIKKYSSQKTRAQHTYQFFKDRRNDPAWQEDFFRVKAIRRRNFILKVGLILCILLICVTVYNINQTDTDKTALNNNVKQSSSSIESSIANSNSSSRVNHQVNNQSSSTGQGSIIINDYSRYTNYSGNYDSSDNSYYLDVEKGTLTYNGPEKQQIYYFDKVILHPDDSLVINVHGNYHYNAYDGNGEQSKLMYLSVLLAPANKKIEKNWQTGLNIEDETDFSKNRLAFATSYDNGKTFNMETAYTVFEKGLTTSAEGNSDLELFYSSTD</sequence>
<evidence type="ECO:0000313" key="3">
    <source>
        <dbReference type="EMBL" id="MCP0887035.1"/>
    </source>
</evidence>
<evidence type="ECO:0000256" key="1">
    <source>
        <dbReference type="SAM" id="MobiDB-lite"/>
    </source>
</evidence>
<evidence type="ECO:0000256" key="2">
    <source>
        <dbReference type="SAM" id="Phobius"/>
    </source>
</evidence>
<dbReference type="EMBL" id="JAIULA010000011">
    <property type="protein sequence ID" value="MCP0887035.1"/>
    <property type="molecule type" value="Genomic_DNA"/>
</dbReference>
<name>A0A9X2FKM5_9LACO</name>